<protein>
    <submittedName>
        <fullName evidence="2">Uncharacterized protein</fullName>
    </submittedName>
</protein>
<name>A0A392S1Z9_9FABA</name>
<evidence type="ECO:0000313" key="3">
    <source>
        <dbReference type="Proteomes" id="UP000265520"/>
    </source>
</evidence>
<evidence type="ECO:0000256" key="1">
    <source>
        <dbReference type="SAM" id="MobiDB-lite"/>
    </source>
</evidence>
<organism evidence="2 3">
    <name type="scientific">Trifolium medium</name>
    <dbReference type="NCBI Taxonomy" id="97028"/>
    <lineage>
        <taxon>Eukaryota</taxon>
        <taxon>Viridiplantae</taxon>
        <taxon>Streptophyta</taxon>
        <taxon>Embryophyta</taxon>
        <taxon>Tracheophyta</taxon>
        <taxon>Spermatophyta</taxon>
        <taxon>Magnoliopsida</taxon>
        <taxon>eudicotyledons</taxon>
        <taxon>Gunneridae</taxon>
        <taxon>Pentapetalae</taxon>
        <taxon>rosids</taxon>
        <taxon>fabids</taxon>
        <taxon>Fabales</taxon>
        <taxon>Fabaceae</taxon>
        <taxon>Papilionoideae</taxon>
        <taxon>50 kb inversion clade</taxon>
        <taxon>NPAAA clade</taxon>
        <taxon>Hologalegina</taxon>
        <taxon>IRL clade</taxon>
        <taxon>Trifolieae</taxon>
        <taxon>Trifolium</taxon>
    </lineage>
</organism>
<reference evidence="2 3" key="1">
    <citation type="journal article" date="2018" name="Front. Plant Sci.">
        <title>Red Clover (Trifolium pratense) and Zigzag Clover (T. medium) - A Picture of Genomic Similarities and Differences.</title>
        <authorList>
            <person name="Dluhosova J."/>
            <person name="Istvanek J."/>
            <person name="Nedelnik J."/>
            <person name="Repkova J."/>
        </authorList>
    </citation>
    <scope>NUCLEOTIDE SEQUENCE [LARGE SCALE GENOMIC DNA]</scope>
    <source>
        <strain evidence="3">cv. 10/8</strain>
        <tissue evidence="2">Leaf</tissue>
    </source>
</reference>
<dbReference type="Proteomes" id="UP000265520">
    <property type="component" value="Unassembled WGS sequence"/>
</dbReference>
<comment type="caution">
    <text evidence="2">The sequence shown here is derived from an EMBL/GenBank/DDBJ whole genome shotgun (WGS) entry which is preliminary data.</text>
</comment>
<evidence type="ECO:0000313" key="2">
    <source>
        <dbReference type="EMBL" id="MCI42888.1"/>
    </source>
</evidence>
<accession>A0A392S1Z9</accession>
<dbReference type="EMBL" id="LXQA010310322">
    <property type="protein sequence ID" value="MCI42888.1"/>
    <property type="molecule type" value="Genomic_DNA"/>
</dbReference>
<sequence length="66" mass="7000">VVTPHPSAMPCYTDARPSPSHNLNTDGAGGSEVELDAAANDPEEVEVVLLLLPELRMLSVNLYVPS</sequence>
<dbReference type="AlphaFoldDB" id="A0A392S1Z9"/>
<keyword evidence="3" id="KW-1185">Reference proteome</keyword>
<feature type="region of interest" description="Disordered" evidence="1">
    <location>
        <begin position="1"/>
        <end position="32"/>
    </location>
</feature>
<feature type="non-terminal residue" evidence="2">
    <location>
        <position position="1"/>
    </location>
</feature>
<proteinExistence type="predicted"/>